<dbReference type="EMBL" id="VIIS01000914">
    <property type="protein sequence ID" value="KAF0303787.1"/>
    <property type="molecule type" value="Genomic_DNA"/>
</dbReference>
<dbReference type="Gene3D" id="3.40.30.10">
    <property type="entry name" value="Glutaredoxin"/>
    <property type="match status" value="3"/>
</dbReference>
<feature type="region of interest" description="Disordered" evidence="1">
    <location>
        <begin position="344"/>
        <end position="370"/>
    </location>
</feature>
<gene>
    <name evidence="4" type="primary">Erp44_4</name>
    <name evidence="4" type="ORF">FJT64_002841</name>
</gene>
<dbReference type="Pfam" id="PF00085">
    <property type="entry name" value="Thioredoxin"/>
    <property type="match status" value="1"/>
</dbReference>
<dbReference type="GO" id="GO:0005793">
    <property type="term" value="C:endoplasmic reticulum-Golgi intermediate compartment"/>
    <property type="evidence" value="ECO:0007669"/>
    <property type="project" value="TreeGrafter"/>
</dbReference>
<dbReference type="OrthoDB" id="294696at2759"/>
<comment type="caution">
    <text evidence="4">The sequence shown here is derived from an EMBL/GenBank/DDBJ whole genome shotgun (WGS) entry which is preliminary data.</text>
</comment>
<dbReference type="Proteomes" id="UP000440578">
    <property type="component" value="Unassembled WGS sequence"/>
</dbReference>
<name>A0A6A4WNU0_AMPAM</name>
<keyword evidence="2" id="KW-0732">Signal</keyword>
<dbReference type="AlphaFoldDB" id="A0A6A4WNU0"/>
<dbReference type="InterPro" id="IPR013766">
    <property type="entry name" value="Thioredoxin_domain"/>
</dbReference>
<dbReference type="SUPFAM" id="SSF52833">
    <property type="entry name" value="Thioredoxin-like"/>
    <property type="match status" value="2"/>
</dbReference>
<evidence type="ECO:0000259" key="3">
    <source>
        <dbReference type="PROSITE" id="PS51352"/>
    </source>
</evidence>
<dbReference type="PANTHER" id="PTHR46295:SF1">
    <property type="entry name" value="ENDOPLASMIC RETICULUM RESIDENT PROTEIN 44"/>
    <property type="match status" value="1"/>
</dbReference>
<feature type="chain" id="PRO_5033526083" evidence="2">
    <location>
        <begin position="20"/>
        <end position="370"/>
    </location>
</feature>
<feature type="signal peptide" evidence="2">
    <location>
        <begin position="1"/>
        <end position="19"/>
    </location>
</feature>
<dbReference type="InterPro" id="IPR052643">
    <property type="entry name" value="ERP44"/>
</dbReference>
<dbReference type="PANTHER" id="PTHR46295">
    <property type="entry name" value="ENDOPLASMIC RETICULUM RESIDENT PROTEIN 44"/>
    <property type="match status" value="1"/>
</dbReference>
<dbReference type="PROSITE" id="PS51352">
    <property type="entry name" value="THIOREDOXIN_2"/>
    <property type="match status" value="1"/>
</dbReference>
<dbReference type="EMBL" id="VIIS01000914">
    <property type="protein sequence ID" value="KAF0303788.1"/>
    <property type="molecule type" value="Genomic_DNA"/>
</dbReference>
<accession>A0A6A4WNU0</accession>
<dbReference type="InterPro" id="IPR036249">
    <property type="entry name" value="Thioredoxin-like_sf"/>
</dbReference>
<reference evidence="4 5" key="1">
    <citation type="submission" date="2019-07" db="EMBL/GenBank/DDBJ databases">
        <title>Draft genome assembly of a fouling barnacle, Amphibalanus amphitrite (Darwin, 1854): The first reference genome for Thecostraca.</title>
        <authorList>
            <person name="Kim W."/>
        </authorList>
    </citation>
    <scope>NUCLEOTIDE SEQUENCE [LARGE SCALE GENOMIC DNA]</scope>
    <source>
        <strain evidence="4">SNU_AA5</strain>
        <tissue evidence="4">Soma without cirri and trophi</tissue>
    </source>
</reference>
<evidence type="ECO:0000313" key="5">
    <source>
        <dbReference type="Proteomes" id="UP000440578"/>
    </source>
</evidence>
<evidence type="ECO:0000313" key="4">
    <source>
        <dbReference type="EMBL" id="KAF0303788.1"/>
    </source>
</evidence>
<keyword evidence="5" id="KW-1185">Reference proteome</keyword>
<evidence type="ECO:0000256" key="2">
    <source>
        <dbReference type="SAM" id="SignalP"/>
    </source>
</evidence>
<organism evidence="4 5">
    <name type="scientific">Amphibalanus amphitrite</name>
    <name type="common">Striped barnacle</name>
    <name type="synonym">Balanus amphitrite</name>
    <dbReference type="NCBI Taxonomy" id="1232801"/>
    <lineage>
        <taxon>Eukaryota</taxon>
        <taxon>Metazoa</taxon>
        <taxon>Ecdysozoa</taxon>
        <taxon>Arthropoda</taxon>
        <taxon>Crustacea</taxon>
        <taxon>Multicrustacea</taxon>
        <taxon>Cirripedia</taxon>
        <taxon>Thoracica</taxon>
        <taxon>Thoracicalcarea</taxon>
        <taxon>Balanomorpha</taxon>
        <taxon>Balanoidea</taxon>
        <taxon>Balanidae</taxon>
        <taxon>Amphibalaninae</taxon>
        <taxon>Amphibalanus</taxon>
    </lineage>
</organism>
<dbReference type="GO" id="GO:0006457">
    <property type="term" value="P:protein folding"/>
    <property type="evidence" value="ECO:0007669"/>
    <property type="project" value="TreeGrafter"/>
</dbReference>
<evidence type="ECO:0000256" key="1">
    <source>
        <dbReference type="SAM" id="MobiDB-lite"/>
    </source>
</evidence>
<sequence>MSNTFHIIIFLLATDECCWRPGSTELVLINFYADWCRFSNMLEPIWDEGADLVAKKLDSKRVLMAKVDCDKEDKLSSRFHITKYPTLKLIRNGHPAKKEYRGQRSAESFLKFLEEEIRDPVRFINSTDDLKEEKKGQVIGYFESPNSYSYQSFMKMASSLKDECVIIAGFGPEFRAFMPGGEDMVIVRKPSSLDDIAMPPDVPVTDTTRLTDWARRTCVPLVREITFENAEELTEEGLPFLILFHLPEDTETPKRFLRVVEKDLYSEKDGIQFLTADGLTFAHPSPSSWASRKRTCRLSPSTASGICMSSQTSRTWKDPVKMKQFHRRPTLWQTAPGVPLRAAAAGGGGAGPHTRPAEHAGAHLAPGVRV</sequence>
<feature type="domain" description="Thioredoxin" evidence="3">
    <location>
        <begin position="1"/>
        <end position="118"/>
    </location>
</feature>
<dbReference type="GO" id="GO:0003756">
    <property type="term" value="F:protein disulfide isomerase activity"/>
    <property type="evidence" value="ECO:0007669"/>
    <property type="project" value="TreeGrafter"/>
</dbReference>
<dbReference type="Pfam" id="PF13848">
    <property type="entry name" value="Thioredoxin_6"/>
    <property type="match status" value="1"/>
</dbReference>
<proteinExistence type="predicted"/>
<protein>
    <submittedName>
        <fullName evidence="4">Endoplasmic reticulum resident protein 44</fullName>
    </submittedName>
</protein>
<dbReference type="GO" id="GO:0005789">
    <property type="term" value="C:endoplasmic reticulum membrane"/>
    <property type="evidence" value="ECO:0007669"/>
    <property type="project" value="TreeGrafter"/>
</dbReference>